<organism evidence="2 3">
    <name type="scientific">Piscinibacter gummiphilus</name>
    <dbReference type="NCBI Taxonomy" id="946333"/>
    <lineage>
        <taxon>Bacteria</taxon>
        <taxon>Pseudomonadati</taxon>
        <taxon>Pseudomonadota</taxon>
        <taxon>Betaproteobacteria</taxon>
        <taxon>Burkholderiales</taxon>
        <taxon>Sphaerotilaceae</taxon>
        <taxon>Piscinibacter</taxon>
    </lineage>
</organism>
<dbReference type="CDD" id="cd00761">
    <property type="entry name" value="Glyco_tranf_GTA_type"/>
    <property type="match status" value="1"/>
</dbReference>
<dbReference type="STRING" id="946333.A4W93_23215"/>
<dbReference type="Proteomes" id="UP000193427">
    <property type="component" value="Chromosome"/>
</dbReference>
<dbReference type="RefSeq" id="WP_085752889.1">
    <property type="nucleotide sequence ID" value="NZ_BSPR01000018.1"/>
</dbReference>
<gene>
    <name evidence="2" type="ORF">A4W93_23215</name>
</gene>
<dbReference type="AlphaFoldDB" id="A0A1W6LE92"/>
<dbReference type="InterPro" id="IPR029044">
    <property type="entry name" value="Nucleotide-diphossugar_trans"/>
</dbReference>
<dbReference type="EMBL" id="CP015118">
    <property type="protein sequence ID" value="ARN22584.1"/>
    <property type="molecule type" value="Genomic_DNA"/>
</dbReference>
<dbReference type="PANTHER" id="PTHR43685">
    <property type="entry name" value="GLYCOSYLTRANSFERASE"/>
    <property type="match status" value="1"/>
</dbReference>
<evidence type="ECO:0000313" key="2">
    <source>
        <dbReference type="EMBL" id="ARN22584.1"/>
    </source>
</evidence>
<evidence type="ECO:0000313" key="3">
    <source>
        <dbReference type="Proteomes" id="UP000193427"/>
    </source>
</evidence>
<sequence>MMNPTVSVVIPCYNYERYVGLALESVQRQRVAPLEVIVVDDGSTDGSARVIQSFPGVRYVRQDNAGHVAAFNRGYAESRGDIVLFLDADDLLEPDAIADIVGHWQPGAAKLQYELKVIDGEGDWTGRVFCNYPEGYGADTVRDEFQRHATYVWPVCTGNAYARAFLEAMMPLSVPAAPDGLLNTVAPLYGPVIVVPRVLGRYRLHGQNQSMHGTGANRMDVRFAKQIALRRGEFEALREHARRAGATLPAGNLLDRELVFLNYRLMVKKLGGRYADDHQDTVASLWRKSVALLFGRPFRFTVRVARLVWATALAISPKAVARALITLRFNRAELFKRTRRPAPAPLTPA</sequence>
<evidence type="ECO:0000259" key="1">
    <source>
        <dbReference type="Pfam" id="PF00535"/>
    </source>
</evidence>
<name>A0A1W6LE92_9BURK</name>
<dbReference type="OrthoDB" id="8666056at2"/>
<dbReference type="InterPro" id="IPR050834">
    <property type="entry name" value="Glycosyltransf_2"/>
</dbReference>
<accession>A0A1W6LE92</accession>
<proteinExistence type="predicted"/>
<dbReference type="KEGG" id="rgu:A4W93_23215"/>
<dbReference type="InterPro" id="IPR001173">
    <property type="entry name" value="Glyco_trans_2-like"/>
</dbReference>
<keyword evidence="3" id="KW-1185">Reference proteome</keyword>
<dbReference type="PANTHER" id="PTHR43685:SF11">
    <property type="entry name" value="GLYCOSYLTRANSFERASE TAGX-RELATED"/>
    <property type="match status" value="1"/>
</dbReference>
<reference evidence="2 3" key="1">
    <citation type="submission" date="2016-04" db="EMBL/GenBank/DDBJ databases">
        <title>Complete genome sequence of natural rubber-degrading, novel Gram-negative bacterium, Rhizobacter gummiphilus strain NS21.</title>
        <authorList>
            <person name="Tabata M."/>
            <person name="Kasai D."/>
            <person name="Fukuda M."/>
        </authorList>
    </citation>
    <scope>NUCLEOTIDE SEQUENCE [LARGE SCALE GENOMIC DNA]</scope>
    <source>
        <strain evidence="2 3">NS21</strain>
    </source>
</reference>
<protein>
    <recommendedName>
        <fullName evidence="1">Glycosyltransferase 2-like domain-containing protein</fullName>
    </recommendedName>
</protein>
<dbReference type="SUPFAM" id="SSF53448">
    <property type="entry name" value="Nucleotide-diphospho-sugar transferases"/>
    <property type="match status" value="1"/>
</dbReference>
<feature type="domain" description="Glycosyltransferase 2-like" evidence="1">
    <location>
        <begin position="7"/>
        <end position="124"/>
    </location>
</feature>
<dbReference type="Gene3D" id="3.90.550.10">
    <property type="entry name" value="Spore Coat Polysaccharide Biosynthesis Protein SpsA, Chain A"/>
    <property type="match status" value="1"/>
</dbReference>
<dbReference type="Pfam" id="PF00535">
    <property type="entry name" value="Glycos_transf_2"/>
    <property type="match status" value="1"/>
</dbReference>